<dbReference type="InterPro" id="IPR039949">
    <property type="entry name" value="NAA40"/>
</dbReference>
<dbReference type="EC" id="2.3.1.257" evidence="4"/>
<evidence type="ECO:0000313" key="13">
    <source>
        <dbReference type="EMBL" id="KAG0265124.1"/>
    </source>
</evidence>
<dbReference type="EMBL" id="JAAAJB010000122">
    <property type="protein sequence ID" value="KAG0265124.1"/>
    <property type="molecule type" value="Genomic_DNA"/>
</dbReference>
<evidence type="ECO:0000256" key="9">
    <source>
        <dbReference type="ARBA" id="ARBA00023315"/>
    </source>
</evidence>
<evidence type="ECO:0000256" key="5">
    <source>
        <dbReference type="ARBA" id="ARBA00015043"/>
    </source>
</evidence>
<evidence type="ECO:0000256" key="1">
    <source>
        <dbReference type="ARBA" id="ARBA00004123"/>
    </source>
</evidence>
<evidence type="ECO:0000256" key="10">
    <source>
        <dbReference type="ARBA" id="ARBA00047821"/>
    </source>
</evidence>
<dbReference type="InterPro" id="IPR000182">
    <property type="entry name" value="GNAT_dom"/>
</dbReference>
<dbReference type="OrthoDB" id="424551at2759"/>
<dbReference type="GO" id="GO:0005737">
    <property type="term" value="C:cytoplasm"/>
    <property type="evidence" value="ECO:0007669"/>
    <property type="project" value="UniProtKB-SubCell"/>
</dbReference>
<evidence type="ECO:0000256" key="3">
    <source>
        <dbReference type="ARBA" id="ARBA00008870"/>
    </source>
</evidence>
<dbReference type="Pfam" id="PF00583">
    <property type="entry name" value="Acetyltransf_1"/>
    <property type="match status" value="1"/>
</dbReference>
<evidence type="ECO:0000256" key="8">
    <source>
        <dbReference type="ARBA" id="ARBA00023242"/>
    </source>
</evidence>
<comment type="catalytic activity">
    <reaction evidence="11">
        <text>N-terminal L-seryl-[histone H4] + acetyl-CoA = N-terminal N(alpha)-acetyl-L-seryl-[histone H4] + CoA + H(+)</text>
        <dbReference type="Rhea" id="RHEA:50596"/>
        <dbReference type="Rhea" id="RHEA-COMP:12740"/>
        <dbReference type="Rhea" id="RHEA-COMP:12743"/>
        <dbReference type="ChEBI" id="CHEBI:15378"/>
        <dbReference type="ChEBI" id="CHEBI:57287"/>
        <dbReference type="ChEBI" id="CHEBI:57288"/>
        <dbReference type="ChEBI" id="CHEBI:64738"/>
        <dbReference type="ChEBI" id="CHEBI:83690"/>
        <dbReference type="EC" id="2.3.1.257"/>
    </reaction>
</comment>
<feature type="domain" description="N-acetyltransferase" evidence="12">
    <location>
        <begin position="1"/>
        <end position="99"/>
    </location>
</feature>
<keyword evidence="6" id="KW-0963">Cytoplasm</keyword>
<dbReference type="CDD" id="cd04301">
    <property type="entry name" value="NAT_SF"/>
    <property type="match status" value="1"/>
</dbReference>
<comment type="catalytic activity">
    <reaction evidence="10">
        <text>N-terminal L-seryl-[histone H2A] + acetyl-CoA = N-terminal N(alpha)-acetyl-L-seryl-[histone H2A] + CoA + H(+)</text>
        <dbReference type="Rhea" id="RHEA:50600"/>
        <dbReference type="Rhea" id="RHEA-COMP:12742"/>
        <dbReference type="Rhea" id="RHEA-COMP:12744"/>
        <dbReference type="ChEBI" id="CHEBI:15378"/>
        <dbReference type="ChEBI" id="CHEBI:57287"/>
        <dbReference type="ChEBI" id="CHEBI:57288"/>
        <dbReference type="ChEBI" id="CHEBI:64738"/>
        <dbReference type="ChEBI" id="CHEBI:83690"/>
        <dbReference type="EC" id="2.3.1.257"/>
    </reaction>
</comment>
<name>A0A9P6QE13_9FUNG</name>
<dbReference type="GO" id="GO:0010485">
    <property type="term" value="F:histone H4 acetyltransferase activity"/>
    <property type="evidence" value="ECO:0007669"/>
    <property type="project" value="InterPro"/>
</dbReference>
<evidence type="ECO:0000259" key="12">
    <source>
        <dbReference type="PROSITE" id="PS51186"/>
    </source>
</evidence>
<dbReference type="Proteomes" id="UP000807716">
    <property type="component" value="Unassembled WGS sequence"/>
</dbReference>
<accession>A0A9P6QE13</accession>
<dbReference type="SUPFAM" id="SSF55729">
    <property type="entry name" value="Acyl-CoA N-acyltransferases (Nat)"/>
    <property type="match status" value="1"/>
</dbReference>
<keyword evidence="14" id="KW-1185">Reference proteome</keyword>
<dbReference type="GO" id="GO:1990189">
    <property type="term" value="F:protein N-terminal-serine acetyltransferase activity"/>
    <property type="evidence" value="ECO:0007669"/>
    <property type="project" value="UniProtKB-EC"/>
</dbReference>
<dbReference type="InterPro" id="IPR016181">
    <property type="entry name" value="Acyl_CoA_acyltransferase"/>
</dbReference>
<reference evidence="13" key="1">
    <citation type="journal article" date="2020" name="Fungal Divers.">
        <title>Resolving the Mortierellaceae phylogeny through synthesis of multi-gene phylogenetics and phylogenomics.</title>
        <authorList>
            <person name="Vandepol N."/>
            <person name="Liber J."/>
            <person name="Desiro A."/>
            <person name="Na H."/>
            <person name="Kennedy M."/>
            <person name="Barry K."/>
            <person name="Grigoriev I.V."/>
            <person name="Miller A.N."/>
            <person name="O'Donnell K."/>
            <person name="Stajich J.E."/>
            <person name="Bonito G."/>
        </authorList>
    </citation>
    <scope>NUCLEOTIDE SEQUENCE</scope>
    <source>
        <strain evidence="13">BC1065</strain>
    </source>
</reference>
<sequence>MVHFQFIQEETATDRNADVAYCYEIQVDRDYQSLGIGAYLLGVLEHICHATQLEKVMMTVFKANKRAIQFYIDKLGYKYDEISPCVYLTRGRASRFDYEILSKIVEP</sequence>
<dbReference type="Gene3D" id="3.40.630.30">
    <property type="match status" value="1"/>
</dbReference>
<evidence type="ECO:0000256" key="4">
    <source>
        <dbReference type="ARBA" id="ARBA00012950"/>
    </source>
</evidence>
<evidence type="ECO:0000313" key="14">
    <source>
        <dbReference type="Proteomes" id="UP000807716"/>
    </source>
</evidence>
<organism evidence="13 14">
    <name type="scientific">Actinomortierella ambigua</name>
    <dbReference type="NCBI Taxonomy" id="1343610"/>
    <lineage>
        <taxon>Eukaryota</taxon>
        <taxon>Fungi</taxon>
        <taxon>Fungi incertae sedis</taxon>
        <taxon>Mucoromycota</taxon>
        <taxon>Mortierellomycotina</taxon>
        <taxon>Mortierellomycetes</taxon>
        <taxon>Mortierellales</taxon>
        <taxon>Mortierellaceae</taxon>
        <taxon>Actinomortierella</taxon>
    </lineage>
</organism>
<keyword evidence="7" id="KW-0808">Transferase</keyword>
<dbReference type="AlphaFoldDB" id="A0A9P6QE13"/>
<keyword evidence="8" id="KW-0539">Nucleus</keyword>
<evidence type="ECO:0000256" key="11">
    <source>
        <dbReference type="ARBA" id="ARBA00049524"/>
    </source>
</evidence>
<evidence type="ECO:0000256" key="6">
    <source>
        <dbReference type="ARBA" id="ARBA00022490"/>
    </source>
</evidence>
<keyword evidence="9" id="KW-0012">Acyltransferase</keyword>
<comment type="similarity">
    <text evidence="3">Belongs to the acetyltransferase family. NAA40 subfamily.</text>
</comment>
<proteinExistence type="inferred from homology"/>
<dbReference type="PANTHER" id="PTHR20531">
    <property type="entry name" value="N-ALPHA-ACETYLTRANSFERASE 40"/>
    <property type="match status" value="1"/>
</dbReference>
<dbReference type="PROSITE" id="PS51186">
    <property type="entry name" value="GNAT"/>
    <property type="match status" value="1"/>
</dbReference>
<protein>
    <recommendedName>
        <fullName evidence="5">N-alpha-acetyltransferase 40</fullName>
        <ecNumber evidence="4">2.3.1.257</ecNumber>
    </recommendedName>
</protein>
<evidence type="ECO:0000256" key="7">
    <source>
        <dbReference type="ARBA" id="ARBA00022679"/>
    </source>
</evidence>
<dbReference type="GO" id="GO:0043998">
    <property type="term" value="F:histone H2A acetyltransferase activity"/>
    <property type="evidence" value="ECO:0007669"/>
    <property type="project" value="InterPro"/>
</dbReference>
<comment type="caution">
    <text evidence="13">The sequence shown here is derived from an EMBL/GenBank/DDBJ whole genome shotgun (WGS) entry which is preliminary data.</text>
</comment>
<gene>
    <name evidence="13" type="primary">NAA40</name>
    <name evidence="13" type="ORF">DFQ27_000799</name>
</gene>
<comment type="subcellular location">
    <subcellularLocation>
        <location evidence="2">Cytoplasm</location>
    </subcellularLocation>
    <subcellularLocation>
        <location evidence="1">Nucleus</location>
    </subcellularLocation>
</comment>
<dbReference type="PANTHER" id="PTHR20531:SF1">
    <property type="entry name" value="N-ALPHA-ACETYLTRANSFERASE 40"/>
    <property type="match status" value="1"/>
</dbReference>
<dbReference type="GO" id="GO:0005634">
    <property type="term" value="C:nucleus"/>
    <property type="evidence" value="ECO:0007669"/>
    <property type="project" value="UniProtKB-SubCell"/>
</dbReference>
<evidence type="ECO:0000256" key="2">
    <source>
        <dbReference type="ARBA" id="ARBA00004496"/>
    </source>
</evidence>